<dbReference type="GO" id="GO:0006355">
    <property type="term" value="P:regulation of DNA-templated transcription"/>
    <property type="evidence" value="ECO:0007669"/>
    <property type="project" value="InterPro"/>
</dbReference>
<dbReference type="EMBL" id="QBMC01000085">
    <property type="protein sequence ID" value="PZO15938.1"/>
    <property type="molecule type" value="Genomic_DNA"/>
</dbReference>
<protein>
    <submittedName>
        <fullName evidence="1">Transcriptional regulator</fullName>
    </submittedName>
</protein>
<dbReference type="InterPro" id="IPR010982">
    <property type="entry name" value="Lambda_DNA-bd_dom_sf"/>
</dbReference>
<dbReference type="Gene3D" id="1.10.260.40">
    <property type="entry name" value="lambda repressor-like DNA-binding domains"/>
    <property type="match status" value="1"/>
</dbReference>
<organism evidence="1 2">
    <name type="scientific">Leptolyngbya foveolarum</name>
    <dbReference type="NCBI Taxonomy" id="47253"/>
    <lineage>
        <taxon>Bacteria</taxon>
        <taxon>Bacillati</taxon>
        <taxon>Cyanobacteriota</taxon>
        <taxon>Cyanophyceae</taxon>
        <taxon>Leptolyngbyales</taxon>
        <taxon>Leptolyngbyaceae</taxon>
        <taxon>Leptolyngbya group</taxon>
        <taxon>Leptolyngbya</taxon>
    </lineage>
</organism>
<dbReference type="PANTHER" id="PTHR40455:SF1">
    <property type="entry name" value="ANTITOXIN HIGA"/>
    <property type="match status" value="1"/>
</dbReference>
<proteinExistence type="predicted"/>
<evidence type="ECO:0000313" key="1">
    <source>
        <dbReference type="EMBL" id="PZO15938.1"/>
    </source>
</evidence>
<dbReference type="AlphaFoldDB" id="A0A2W4W9T3"/>
<accession>A0A2W4W9T3</accession>
<comment type="caution">
    <text evidence="1">The sequence shown here is derived from an EMBL/GenBank/DDBJ whole genome shotgun (WGS) entry which is preliminary data.</text>
</comment>
<dbReference type="GO" id="GO:0001046">
    <property type="term" value="F:core promoter sequence-specific DNA binding"/>
    <property type="evidence" value="ECO:0007669"/>
    <property type="project" value="TreeGrafter"/>
</dbReference>
<name>A0A2W4W9T3_9CYAN</name>
<dbReference type="SUPFAM" id="SSF47413">
    <property type="entry name" value="lambda repressor-like DNA-binding domains"/>
    <property type="match status" value="1"/>
</dbReference>
<reference evidence="2" key="1">
    <citation type="submission" date="2018-04" db="EMBL/GenBank/DDBJ databases">
        <authorList>
            <person name="Cornet L."/>
        </authorList>
    </citation>
    <scope>NUCLEOTIDE SEQUENCE [LARGE SCALE GENOMIC DNA]</scope>
</reference>
<gene>
    <name evidence="1" type="ORF">DCF25_12905</name>
</gene>
<reference evidence="1 2" key="2">
    <citation type="submission" date="2018-06" db="EMBL/GenBank/DDBJ databases">
        <title>Metagenomic assembly of (sub)arctic Cyanobacteria and their associated microbiome from non-axenic cultures.</title>
        <authorList>
            <person name="Baurain D."/>
        </authorList>
    </citation>
    <scope>NUCLEOTIDE SEQUENCE [LARGE SCALE GENOMIC DNA]</scope>
    <source>
        <strain evidence="1">ULC129bin1</strain>
    </source>
</reference>
<sequence>MTLTINPKVYSELLVEATPKVIETEAEYERALAIVEKLVFKQDRTPEETAIYRLFTTLVEAYEAENYLMQAPLPHEVLLHILSSSGTQQSELVGVLGSDRTVSEIINGERAIDRTQAKILGELFKVSPSLFIPYESA</sequence>
<dbReference type="Proteomes" id="UP000249354">
    <property type="component" value="Unassembled WGS sequence"/>
</dbReference>
<evidence type="ECO:0000313" key="2">
    <source>
        <dbReference type="Proteomes" id="UP000249354"/>
    </source>
</evidence>
<dbReference type="PANTHER" id="PTHR40455">
    <property type="entry name" value="ANTITOXIN HIGA"/>
    <property type="match status" value="1"/>
</dbReference>
<dbReference type="InterPro" id="IPR039060">
    <property type="entry name" value="Antitox_HigA"/>
</dbReference>